<dbReference type="EMBL" id="JASKHM010000001">
    <property type="protein sequence ID" value="MEQ4480931.1"/>
    <property type="molecule type" value="Genomic_DNA"/>
</dbReference>
<dbReference type="CDD" id="cd02440">
    <property type="entry name" value="AdoMet_MTases"/>
    <property type="match status" value="1"/>
</dbReference>
<dbReference type="GO" id="GO:0032259">
    <property type="term" value="P:methylation"/>
    <property type="evidence" value="ECO:0007669"/>
    <property type="project" value="UniProtKB-KW"/>
</dbReference>
<reference evidence="2 3" key="1">
    <citation type="journal article" date="2023" name="Genome Announc.">
        <title>Pan-Genome Analyses of the Genus Cohnella and Proposal of the Novel Species Cohnella silvisoli sp. nov., Isolated from Forest Soil.</title>
        <authorList>
            <person name="Wang C."/>
            <person name="Mao L."/>
            <person name="Bao G."/>
            <person name="Zhu H."/>
        </authorList>
    </citation>
    <scope>NUCLEOTIDE SEQUENCE [LARGE SCALE GENOMIC DNA]</scope>
    <source>
        <strain evidence="2 3">NL03-T5-1</strain>
    </source>
</reference>
<dbReference type="PANTHER" id="PTHR14911:SF13">
    <property type="entry name" value="TRNA (GUANINE(6)-N2)-METHYLTRANSFERASE THUMP3"/>
    <property type="match status" value="1"/>
</dbReference>
<protein>
    <submittedName>
        <fullName evidence="2">Methyltransferase domain-containing protein</fullName>
    </submittedName>
</protein>
<accession>A0ABV1KLD7</accession>
<name>A0ABV1KLD7_9BACL</name>
<dbReference type="CDD" id="cd11715">
    <property type="entry name" value="THUMP_AdoMetMT"/>
    <property type="match status" value="1"/>
</dbReference>
<dbReference type="GO" id="GO:0008168">
    <property type="term" value="F:methyltransferase activity"/>
    <property type="evidence" value="ECO:0007669"/>
    <property type="project" value="UniProtKB-KW"/>
</dbReference>
<evidence type="ECO:0000313" key="2">
    <source>
        <dbReference type="EMBL" id="MEQ4480931.1"/>
    </source>
</evidence>
<feature type="domain" description="Ribosomal RNA large subunit methyltransferase K/L-like methyltransferase" evidence="1">
    <location>
        <begin position="169"/>
        <end position="331"/>
    </location>
</feature>
<comment type="caution">
    <text evidence="2">The sequence shown here is derived from an EMBL/GenBank/DDBJ whole genome shotgun (WGS) entry which is preliminary data.</text>
</comment>
<dbReference type="InterPro" id="IPR029063">
    <property type="entry name" value="SAM-dependent_MTases_sf"/>
</dbReference>
<proteinExistence type="predicted"/>
<evidence type="ECO:0000313" key="3">
    <source>
        <dbReference type="Proteomes" id="UP001493487"/>
    </source>
</evidence>
<keyword evidence="2" id="KW-0489">Methyltransferase</keyword>
<keyword evidence="3" id="KW-1185">Reference proteome</keyword>
<dbReference type="InterPro" id="IPR000241">
    <property type="entry name" value="RlmKL-like_Mtase"/>
</dbReference>
<dbReference type="Gene3D" id="3.40.50.150">
    <property type="entry name" value="Vaccinia Virus protein VP39"/>
    <property type="match status" value="1"/>
</dbReference>
<dbReference type="PANTHER" id="PTHR14911">
    <property type="entry name" value="THUMP DOMAIN-CONTAINING"/>
    <property type="match status" value="1"/>
</dbReference>
<sequence length="340" mass="38606">MAHYFATVLPGLEYVLRNEIRVKIADAKFQSLERGKVYFTSKLPIEALMALRTADNLYRLIHRFQVGPHKIHLANIEQEIYTCDLSWAYSNRSGMISYKVNASRMGKHTYSRFDAAEAAARGIARRDSRCWHDIVGKHEMEFRLDINHDEAVFALRLTDASFRYRNAERKFSQAALRPTVAHALVWLSNPEETDVFVDPCCGSGTILAERLVYPYFQIDGGDLSKDAVEVSKENTGSHNHARIHHWDARQLPLDSDYIDKIVTNLPFGRQIAADENISGLYCDVLKEMKRVLKRNGSVLCLTDADAALQIAAERVQFSCSKETTLSLKGLHPTVFSLKKQ</sequence>
<gene>
    <name evidence="2" type="ORF">QJS35_00840</name>
</gene>
<evidence type="ECO:0000259" key="1">
    <source>
        <dbReference type="Pfam" id="PF01170"/>
    </source>
</evidence>
<dbReference type="SUPFAM" id="SSF53335">
    <property type="entry name" value="S-adenosyl-L-methionine-dependent methyltransferases"/>
    <property type="match status" value="1"/>
</dbReference>
<dbReference type="Pfam" id="PF01170">
    <property type="entry name" value="UPF0020"/>
    <property type="match status" value="1"/>
</dbReference>
<dbReference type="Gene3D" id="3.30.2130.30">
    <property type="match status" value="1"/>
</dbReference>
<dbReference type="Proteomes" id="UP001493487">
    <property type="component" value="Unassembled WGS sequence"/>
</dbReference>
<organism evidence="2 3">
    <name type="scientific">Cohnella silvisoli</name>
    <dbReference type="NCBI Taxonomy" id="2873699"/>
    <lineage>
        <taxon>Bacteria</taxon>
        <taxon>Bacillati</taxon>
        <taxon>Bacillota</taxon>
        <taxon>Bacilli</taxon>
        <taxon>Bacillales</taxon>
        <taxon>Paenibacillaceae</taxon>
        <taxon>Cohnella</taxon>
    </lineage>
</organism>
<dbReference type="RefSeq" id="WP_232182981.1">
    <property type="nucleotide sequence ID" value="NZ_JAIOAP010000001.1"/>
</dbReference>
<keyword evidence="2" id="KW-0808">Transferase</keyword>